<dbReference type="InterPro" id="IPR023996">
    <property type="entry name" value="TonB-dep_OMP_SusC/RagA"/>
</dbReference>
<evidence type="ECO:0000256" key="2">
    <source>
        <dbReference type="ARBA" id="ARBA00022448"/>
    </source>
</evidence>
<organism evidence="9 10">
    <name type="scientific">Arenibacter antarcticus</name>
    <dbReference type="NCBI Taxonomy" id="2040469"/>
    <lineage>
        <taxon>Bacteria</taxon>
        <taxon>Pseudomonadati</taxon>
        <taxon>Bacteroidota</taxon>
        <taxon>Flavobacteriia</taxon>
        <taxon>Flavobacteriales</taxon>
        <taxon>Flavobacteriaceae</taxon>
        <taxon>Arenibacter</taxon>
    </lineage>
</organism>
<keyword evidence="6 7" id="KW-0998">Cell outer membrane</keyword>
<dbReference type="Pfam" id="PF13715">
    <property type="entry name" value="CarbopepD_reg_2"/>
    <property type="match status" value="1"/>
</dbReference>
<gene>
    <name evidence="9" type="ORF">ACFS1K_13475</name>
</gene>
<dbReference type="SUPFAM" id="SSF49464">
    <property type="entry name" value="Carboxypeptidase regulatory domain-like"/>
    <property type="match status" value="1"/>
</dbReference>
<dbReference type="Gene3D" id="2.170.130.10">
    <property type="entry name" value="TonB-dependent receptor, plug domain"/>
    <property type="match status" value="1"/>
</dbReference>
<name>A0ABW5VGF8_9FLAO</name>
<dbReference type="InterPro" id="IPR008969">
    <property type="entry name" value="CarboxyPept-like_regulatory"/>
</dbReference>
<keyword evidence="10" id="KW-1185">Reference proteome</keyword>
<feature type="domain" description="TonB-dependent receptor plug" evidence="8">
    <location>
        <begin position="227"/>
        <end position="335"/>
    </location>
</feature>
<dbReference type="InterPro" id="IPR023997">
    <property type="entry name" value="TonB-dep_OMP_SusC/RagA_CS"/>
</dbReference>
<comment type="caution">
    <text evidence="9">The sequence shown here is derived from an EMBL/GenBank/DDBJ whole genome shotgun (WGS) entry which is preliminary data.</text>
</comment>
<evidence type="ECO:0000256" key="1">
    <source>
        <dbReference type="ARBA" id="ARBA00004571"/>
    </source>
</evidence>
<dbReference type="Gene3D" id="2.60.40.1120">
    <property type="entry name" value="Carboxypeptidase-like, regulatory domain"/>
    <property type="match status" value="1"/>
</dbReference>
<evidence type="ECO:0000256" key="5">
    <source>
        <dbReference type="ARBA" id="ARBA00023136"/>
    </source>
</evidence>
<keyword evidence="3 7" id="KW-1134">Transmembrane beta strand</keyword>
<dbReference type="InterPro" id="IPR039426">
    <property type="entry name" value="TonB-dep_rcpt-like"/>
</dbReference>
<dbReference type="InterPro" id="IPR037066">
    <property type="entry name" value="Plug_dom_sf"/>
</dbReference>
<comment type="similarity">
    <text evidence="7">Belongs to the TonB-dependent receptor family.</text>
</comment>
<dbReference type="Proteomes" id="UP001597532">
    <property type="component" value="Unassembled WGS sequence"/>
</dbReference>
<dbReference type="NCBIfam" id="TIGR04057">
    <property type="entry name" value="SusC_RagA_signa"/>
    <property type="match status" value="1"/>
</dbReference>
<dbReference type="InterPro" id="IPR012910">
    <property type="entry name" value="Plug_dom"/>
</dbReference>
<dbReference type="NCBIfam" id="TIGR04056">
    <property type="entry name" value="OMP_RagA_SusC"/>
    <property type="match status" value="1"/>
</dbReference>
<keyword evidence="2 7" id="KW-0813">Transport</keyword>
<evidence type="ECO:0000313" key="9">
    <source>
        <dbReference type="EMBL" id="MFD2790779.1"/>
    </source>
</evidence>
<dbReference type="SUPFAM" id="SSF56935">
    <property type="entry name" value="Porins"/>
    <property type="match status" value="1"/>
</dbReference>
<dbReference type="InterPro" id="IPR036942">
    <property type="entry name" value="Beta-barrel_TonB_sf"/>
</dbReference>
<protein>
    <submittedName>
        <fullName evidence="9">SusC/RagA family TonB-linked outer membrane protein</fullName>
    </submittedName>
</protein>
<evidence type="ECO:0000256" key="3">
    <source>
        <dbReference type="ARBA" id="ARBA00022452"/>
    </source>
</evidence>
<dbReference type="PROSITE" id="PS52016">
    <property type="entry name" value="TONB_DEPENDENT_REC_3"/>
    <property type="match status" value="1"/>
</dbReference>
<evidence type="ECO:0000256" key="4">
    <source>
        <dbReference type="ARBA" id="ARBA00022692"/>
    </source>
</evidence>
<accession>A0ABW5VGF8</accession>
<evidence type="ECO:0000313" key="10">
    <source>
        <dbReference type="Proteomes" id="UP001597532"/>
    </source>
</evidence>
<dbReference type="Pfam" id="PF07715">
    <property type="entry name" value="Plug"/>
    <property type="match status" value="1"/>
</dbReference>
<evidence type="ECO:0000259" key="8">
    <source>
        <dbReference type="Pfam" id="PF07715"/>
    </source>
</evidence>
<proteinExistence type="inferred from homology"/>
<comment type="subcellular location">
    <subcellularLocation>
        <location evidence="1 7">Cell outer membrane</location>
        <topology evidence="1 7">Multi-pass membrane protein</topology>
    </subcellularLocation>
</comment>
<keyword evidence="5 7" id="KW-0472">Membrane</keyword>
<dbReference type="Gene3D" id="2.40.170.20">
    <property type="entry name" value="TonB-dependent receptor, beta-barrel domain"/>
    <property type="match status" value="1"/>
</dbReference>
<keyword evidence="4 7" id="KW-0812">Transmembrane</keyword>
<dbReference type="EMBL" id="JBHUOK010000030">
    <property type="protein sequence ID" value="MFD2790779.1"/>
    <property type="molecule type" value="Genomic_DNA"/>
</dbReference>
<evidence type="ECO:0000256" key="7">
    <source>
        <dbReference type="PROSITE-ProRule" id="PRU01360"/>
    </source>
</evidence>
<sequence>MKIKLIKSRSFVRIRVLFLIMKAFIFLLCTTVFGFTTEKSFSQVKISIDVDKVVSVDEVFEIIQDQTKYRFLYPADLFANAPKVQLKKGEIGVDELLKQSLSHSEVEFELSQKNRIVIHERNASGQPSKVFLQQQFEISGMVLDEVGVPLPGASIIEKGTTNGTQSDFDGSFSLSVTDEKATIQISYIGFETKEISVNGQKNITVTLAIDAAGLEEVVVVGYGTQKRRDLTGAVSSISTQDIVRSNPVQAAAALQGQVTGININKVKGRPGDGFTIDIRGLSSFGDSESSAPLVVIDGVVGGDINVINPNDIAAMDVLKDASSTAIYGSRGANGVIIITTKKGVSGKPKVTYKNYTGIKVPTHLPNMMNAQQFYNKNYVLRPQETGKQPRNITDSELANVQNGRTVDWLDLVTGAALQSTHDISLSGGSDKTTYDFSAGYLNEEGNTLETGFKRYTVKGGIQSILNDKLKVGMSTYYTYSKQNLAGTEALRSAYRARPTGTNFYDDLLPQDQAQDKDWNGYAVFMGINDNQVIHPLVEIDPENFVLETRRSSLLANAYVDFTPVKGLSFRSSLSTAVSNQREGDYRGTYTKSQKTTLLPKVNLQTTDISSYTLDNTITYNLNSGSHNLTITGLHSIFHERGQFSRIDVKDLPFRSLWYSLGDGEVTLNESSLTEKALISYMGRVNYSFKDKYLLTLTGRTDGASVLSEGNKWQFFPSVALAWQLGDEDFIKNANLFSDLKLRASYGEVGNATSINPYETQSTVSQTQYDFGGSPAYGFAINNLANKNLVWERSKEFNFGLNMGLFNNRISTAIEVYDRKTVDLILGDKIPNSTGFSDIVDNVGEIRNKGIEILLNTVNIYNEDFRWSTSINFTKNENEVTKLAGGISRDIGNNRFVGESVQPLYYYEVAGIWQTSEADEAATFGYKPGNVKFIDQNGDGKITEDDDRVIVGSETPDYIMGIRNQFNYKDFDFSFFIYTRQGVKWKSSYLTGTFGEVDGDRYNVDATLDFWTSTNPTNNYFGLEGAGGSGKAPKDSFSIVDANFVRISDITLGYTLPHDLINRLNIGHLRIYAQATNPFLFTNTKGFSPEYNSGINSDDVPFAMYALGLNITF</sequence>
<evidence type="ECO:0000256" key="6">
    <source>
        <dbReference type="ARBA" id="ARBA00023237"/>
    </source>
</evidence>
<dbReference type="RefSeq" id="WP_251806522.1">
    <property type="nucleotide sequence ID" value="NZ_CP166679.1"/>
</dbReference>
<reference evidence="10" key="1">
    <citation type="journal article" date="2019" name="Int. J. Syst. Evol. Microbiol.">
        <title>The Global Catalogue of Microorganisms (GCM) 10K type strain sequencing project: providing services to taxonomists for standard genome sequencing and annotation.</title>
        <authorList>
            <consortium name="The Broad Institute Genomics Platform"/>
            <consortium name="The Broad Institute Genome Sequencing Center for Infectious Disease"/>
            <person name="Wu L."/>
            <person name="Ma J."/>
        </authorList>
    </citation>
    <scope>NUCLEOTIDE SEQUENCE [LARGE SCALE GENOMIC DNA]</scope>
    <source>
        <strain evidence="10">KCTC 52924</strain>
    </source>
</reference>